<dbReference type="PROSITE" id="PS50011">
    <property type="entry name" value="PROTEIN_KINASE_DOM"/>
    <property type="match status" value="1"/>
</dbReference>
<feature type="region of interest" description="Disordered" evidence="2">
    <location>
        <begin position="134"/>
        <end position="194"/>
    </location>
</feature>
<protein>
    <recommendedName>
        <fullName evidence="4">Protein kinase domain-containing protein</fullName>
    </recommendedName>
</protein>
<dbReference type="GO" id="GO:0004674">
    <property type="term" value="F:protein serine/threonine kinase activity"/>
    <property type="evidence" value="ECO:0007669"/>
    <property type="project" value="TreeGrafter"/>
</dbReference>
<evidence type="ECO:0000256" key="2">
    <source>
        <dbReference type="SAM" id="MobiDB-lite"/>
    </source>
</evidence>
<evidence type="ECO:0000313" key="6">
    <source>
        <dbReference type="Proteomes" id="UP000612055"/>
    </source>
</evidence>
<keyword evidence="3" id="KW-0812">Transmembrane</keyword>
<evidence type="ECO:0000256" key="1">
    <source>
        <dbReference type="PROSITE-ProRule" id="PRU10141"/>
    </source>
</evidence>
<feature type="compositionally biased region" description="Gly residues" evidence="2">
    <location>
        <begin position="181"/>
        <end position="190"/>
    </location>
</feature>
<feature type="region of interest" description="Disordered" evidence="2">
    <location>
        <begin position="213"/>
        <end position="242"/>
    </location>
</feature>
<gene>
    <name evidence="5" type="ORF">HYH03_017384</name>
</gene>
<dbReference type="InterPro" id="IPR017441">
    <property type="entry name" value="Protein_kinase_ATP_BS"/>
</dbReference>
<dbReference type="PANTHER" id="PTHR44329:SF214">
    <property type="entry name" value="PROTEIN KINASE DOMAIN-CONTAINING PROTEIN"/>
    <property type="match status" value="1"/>
</dbReference>
<dbReference type="OrthoDB" id="5979581at2759"/>
<dbReference type="InterPro" id="IPR000719">
    <property type="entry name" value="Prot_kinase_dom"/>
</dbReference>
<evidence type="ECO:0000256" key="3">
    <source>
        <dbReference type="SAM" id="Phobius"/>
    </source>
</evidence>
<feature type="binding site" evidence="1">
    <location>
        <position position="508"/>
    </location>
    <ligand>
        <name>ATP</name>
        <dbReference type="ChEBI" id="CHEBI:30616"/>
    </ligand>
</feature>
<dbReference type="InterPro" id="IPR011009">
    <property type="entry name" value="Kinase-like_dom_sf"/>
</dbReference>
<feature type="compositionally biased region" description="Gly residues" evidence="2">
    <location>
        <begin position="138"/>
        <end position="148"/>
    </location>
</feature>
<feature type="domain" description="Protein kinase" evidence="4">
    <location>
        <begin position="481"/>
        <end position="897"/>
    </location>
</feature>
<keyword evidence="1" id="KW-0547">Nucleotide-binding</keyword>
<feature type="compositionally biased region" description="Low complexity" evidence="2">
    <location>
        <begin position="74"/>
        <end position="87"/>
    </location>
</feature>
<feature type="compositionally biased region" description="Gly residues" evidence="2">
    <location>
        <begin position="232"/>
        <end position="242"/>
    </location>
</feature>
<feature type="region of interest" description="Disordered" evidence="2">
    <location>
        <begin position="417"/>
        <end position="452"/>
    </location>
</feature>
<organism evidence="5 6">
    <name type="scientific">Edaphochlamys debaryana</name>
    <dbReference type="NCBI Taxonomy" id="47281"/>
    <lineage>
        <taxon>Eukaryota</taxon>
        <taxon>Viridiplantae</taxon>
        <taxon>Chlorophyta</taxon>
        <taxon>core chlorophytes</taxon>
        <taxon>Chlorophyceae</taxon>
        <taxon>CS clade</taxon>
        <taxon>Chlamydomonadales</taxon>
        <taxon>Chlamydomonadales incertae sedis</taxon>
        <taxon>Edaphochlamys</taxon>
    </lineage>
</organism>
<feature type="compositionally biased region" description="Low complexity" evidence="2">
    <location>
        <begin position="302"/>
        <end position="313"/>
    </location>
</feature>
<feature type="compositionally biased region" description="Low complexity" evidence="2">
    <location>
        <begin position="213"/>
        <end position="227"/>
    </location>
</feature>
<keyword evidence="1" id="KW-0067">ATP-binding</keyword>
<accession>A0A836BQI0</accession>
<dbReference type="EMBL" id="JAEHOE010000166">
    <property type="protein sequence ID" value="KAG2483789.1"/>
    <property type="molecule type" value="Genomic_DNA"/>
</dbReference>
<feature type="region of interest" description="Disordered" evidence="2">
    <location>
        <begin position="553"/>
        <end position="580"/>
    </location>
</feature>
<dbReference type="InterPro" id="IPR008266">
    <property type="entry name" value="Tyr_kinase_AS"/>
</dbReference>
<dbReference type="InterPro" id="IPR001245">
    <property type="entry name" value="Ser-Thr/Tyr_kinase_cat_dom"/>
</dbReference>
<feature type="region of interest" description="Disordered" evidence="2">
    <location>
        <begin position="269"/>
        <end position="349"/>
    </location>
</feature>
<reference evidence="5" key="1">
    <citation type="journal article" date="2020" name="bioRxiv">
        <title>Comparative genomics of Chlamydomonas.</title>
        <authorList>
            <person name="Craig R.J."/>
            <person name="Hasan A.R."/>
            <person name="Ness R.W."/>
            <person name="Keightley P.D."/>
        </authorList>
    </citation>
    <scope>NUCLEOTIDE SEQUENCE</scope>
    <source>
        <strain evidence="5">CCAP 11/70</strain>
    </source>
</reference>
<dbReference type="PROSITE" id="PS00107">
    <property type="entry name" value="PROTEIN_KINASE_ATP"/>
    <property type="match status" value="1"/>
</dbReference>
<keyword evidence="6" id="KW-1185">Reference proteome</keyword>
<comment type="caution">
    <text evidence="5">The sequence shown here is derived from an EMBL/GenBank/DDBJ whole genome shotgun (WGS) entry which is preliminary data.</text>
</comment>
<dbReference type="Pfam" id="PF00069">
    <property type="entry name" value="Pkinase"/>
    <property type="match status" value="1"/>
</dbReference>
<dbReference type="SUPFAM" id="SSF56112">
    <property type="entry name" value="Protein kinase-like (PK-like)"/>
    <property type="match status" value="1"/>
</dbReference>
<dbReference type="GO" id="GO:0005524">
    <property type="term" value="F:ATP binding"/>
    <property type="evidence" value="ECO:0007669"/>
    <property type="project" value="UniProtKB-UniRule"/>
</dbReference>
<name>A0A836BQI0_9CHLO</name>
<feature type="region of interest" description="Disordered" evidence="2">
    <location>
        <begin position="68"/>
        <end position="97"/>
    </location>
</feature>
<sequence>MGGYVMLVRESYVVVDREASTECLRRLSAATCVEQALLAAEQEAKSDAGGANSTGLVVPEWVLGNKNLMPSPAPSSAAEPASAPAAGSPGGSGGDGSPDSTVLGLAIGIPCGLAAVGLAVAGVLLLRRRRAAANAKRAGGGGLEGGGTKELQAAEGPGTGPHGDGDDLDSSSRPAAQRAGGAKGALGGAVGAAAGERGAGGKSVSFSVPAAAGTATTSVTPSTTAGSQRVGTGAGGSAASGSGLGDGAGTAFLPLPPEVLASTSLGSASLSATKSGAPSTDGASRQGAASLAAGPEPAPVRAAPGQGSASGPATMWLGPRQPAPEPASLDESWLPRPGGAMTDGRPEDISTLSTDAFMSVLGGAHGEHRGSDGALAADTPGEEGVGPQLALWPVEALASSAAAVAAIRSVTAGAGGLQPRVSGCGSRDGAAPEDGEHGAGEVEETPGGPELSPAEVTQVIVAELDAMARRLRSSLRDGQELRLQEVIGMGAFAVVLRGEWQGLPVAVKAITFSATSEHRHRALREAALCQALRHEHIVATYDVRIEPLGGLATSSGQGSGATPVAGAATGGAGPDGAEPAAAAGQAAGQVAAAPAEVGAAGPGLAVATGPAAVVAQRGSPAESAGGAGGVAKGGGSGGSPAATLVLDWRLLLVQELADGGTLRQLYGSAPTIWPDPATGAGVNVRAVLQLALGVARGVAYLHAKGIVHGDLSPANILLRRDPSTPSGFTAKLADLGLSVMMPHARSHVSDLRQGTPYYICPRMLKVSRVSRESDMFPLGVLLWELWWGRPVVRRATVRASSAATRLDPAFPSFPTALPALPPAATGAPAAADVPLVEGSGSAGGSSGAQSRKALPYGAYGSVYDIQTAYSKLCFGCIQEEPRVRPGSAEVAERLAGLVTAAERLWAA</sequence>
<dbReference type="PANTHER" id="PTHR44329">
    <property type="entry name" value="SERINE/THREONINE-PROTEIN KINASE TNNI3K-RELATED"/>
    <property type="match status" value="1"/>
</dbReference>
<evidence type="ECO:0000313" key="5">
    <source>
        <dbReference type="EMBL" id="KAG2483789.1"/>
    </source>
</evidence>
<evidence type="ECO:0000259" key="4">
    <source>
        <dbReference type="PROSITE" id="PS50011"/>
    </source>
</evidence>
<dbReference type="Pfam" id="PF07714">
    <property type="entry name" value="PK_Tyr_Ser-Thr"/>
    <property type="match status" value="1"/>
</dbReference>
<dbReference type="Proteomes" id="UP000612055">
    <property type="component" value="Unassembled WGS sequence"/>
</dbReference>
<keyword evidence="3" id="KW-1133">Transmembrane helix</keyword>
<feature type="transmembrane region" description="Helical" evidence="3">
    <location>
        <begin position="102"/>
        <end position="126"/>
    </location>
</feature>
<dbReference type="Gene3D" id="3.30.200.20">
    <property type="entry name" value="Phosphorylase Kinase, domain 1"/>
    <property type="match status" value="1"/>
</dbReference>
<dbReference type="Gene3D" id="1.10.510.10">
    <property type="entry name" value="Transferase(Phosphotransferase) domain 1"/>
    <property type="match status" value="1"/>
</dbReference>
<dbReference type="PROSITE" id="PS00109">
    <property type="entry name" value="PROTEIN_KINASE_TYR"/>
    <property type="match status" value="1"/>
</dbReference>
<feature type="region of interest" description="Disordered" evidence="2">
    <location>
        <begin position="364"/>
        <end position="386"/>
    </location>
</feature>
<keyword evidence="3" id="KW-0472">Membrane</keyword>
<dbReference type="InterPro" id="IPR051681">
    <property type="entry name" value="Ser/Thr_Kinases-Pseudokinases"/>
</dbReference>
<proteinExistence type="predicted"/>
<dbReference type="AlphaFoldDB" id="A0A836BQI0"/>